<protein>
    <submittedName>
        <fullName evidence="2">CRISPR system precrRNA processing endoribonuclease RAMP protein Cas6</fullName>
    </submittedName>
</protein>
<dbReference type="Pfam" id="PF10040">
    <property type="entry name" value="CRISPR_Cas6"/>
    <property type="match status" value="1"/>
</dbReference>
<name>A0A429GGJ6_9CREN</name>
<dbReference type="EMBL" id="RCOS01000130">
    <property type="protein sequence ID" value="RSN73022.1"/>
    <property type="molecule type" value="Genomic_DNA"/>
</dbReference>
<evidence type="ECO:0000313" key="2">
    <source>
        <dbReference type="EMBL" id="RSN73022.1"/>
    </source>
</evidence>
<gene>
    <name evidence="2" type="ORF">D6D85_11630</name>
</gene>
<dbReference type="Gene3D" id="3.30.70.1900">
    <property type="match status" value="1"/>
</dbReference>
<dbReference type="InterPro" id="IPR019267">
    <property type="entry name" value="CRISPR-assoc_Cas6_C"/>
</dbReference>
<organism evidence="2 3">
    <name type="scientific">Candidatus Methanodesulfokora washburnensis</name>
    <dbReference type="NCBI Taxonomy" id="2478471"/>
    <lineage>
        <taxon>Archaea</taxon>
        <taxon>Thermoproteota</taxon>
        <taxon>Candidatus Korarchaeia</taxon>
        <taxon>Candidatus Korarchaeia incertae sedis</taxon>
        <taxon>Candidatus Methanodesulfokora</taxon>
    </lineage>
</organism>
<accession>A0A429GGJ6</accession>
<dbReference type="AlphaFoldDB" id="A0A429GGJ6"/>
<dbReference type="OrthoDB" id="371688at2157"/>
<proteinExistence type="predicted"/>
<feature type="domain" description="CRISPR-associated protein Cas6 C-terminal" evidence="1">
    <location>
        <begin position="185"/>
        <end position="300"/>
    </location>
</feature>
<dbReference type="Proteomes" id="UP000277582">
    <property type="component" value="Unassembled WGS sequence"/>
</dbReference>
<evidence type="ECO:0000259" key="1">
    <source>
        <dbReference type="Pfam" id="PF10040"/>
    </source>
</evidence>
<keyword evidence="3" id="KW-1185">Reference proteome</keyword>
<evidence type="ECO:0000313" key="3">
    <source>
        <dbReference type="Proteomes" id="UP000277582"/>
    </source>
</evidence>
<comment type="caution">
    <text evidence="2">The sequence shown here is derived from an EMBL/GenBank/DDBJ whole genome shotgun (WGS) entry which is preliminary data.</text>
</comment>
<reference evidence="2 3" key="1">
    <citation type="submission" date="2018-10" db="EMBL/GenBank/DDBJ databases">
        <title>Co-occurring genomic capacity for anaerobic methane metabolism and dissimilatory sulfite reduction discovered in the Korarchaeota.</title>
        <authorList>
            <person name="Mckay L.J."/>
            <person name="Dlakic M."/>
            <person name="Fields M.W."/>
            <person name="Delmont T.O."/>
            <person name="Eren A.M."/>
            <person name="Jay Z.J."/>
            <person name="Klingelsmith K.B."/>
            <person name="Rusch D.B."/>
            <person name="Inskeep W.P."/>
        </authorList>
    </citation>
    <scope>NUCLEOTIDE SEQUENCE [LARGE SCALE GENOMIC DNA]</scope>
    <source>
        <strain evidence="2 3">MDKW</strain>
    </source>
</reference>
<sequence>MEALRIAKLYTFEMQFLERTRLPRWKGNIIRGAIGMHLMRKFCISDGNCLNCNLIFRCPYGYLYRTPSKGLILRKVSGFTKPYVIKPPATEKTDFSEGEKMEFSLVLFGDSTRFEKQLLSAVVEMGRKGLGTKEKMGRLELKRACVENPFLKKRSILYENGDLYESDTWINTRDLSRRMGNTFMLRFITPFRLVKGGDLVKNMDFYNIFPFMLRKYSAIMQQYVGTLDVDVRRALEESLKVKLRGERIREVKFKYKNEDQIFLSGDLVYSGKISLHIRRPLLFCQLSHIGKRSSFGFGWYEVLSI</sequence>